<evidence type="ECO:0000313" key="3">
    <source>
        <dbReference type="EMBL" id="RYB96507.1"/>
    </source>
</evidence>
<dbReference type="InterPro" id="IPR050789">
    <property type="entry name" value="Diverse_Enzym_Activities"/>
</dbReference>
<dbReference type="OrthoDB" id="3325701at2"/>
<keyword evidence="4" id="KW-1185">Reference proteome</keyword>
<evidence type="ECO:0000256" key="1">
    <source>
        <dbReference type="SAM" id="SignalP"/>
    </source>
</evidence>
<feature type="chain" id="PRO_5020687855" evidence="1">
    <location>
        <begin position="40"/>
        <end position="388"/>
    </location>
</feature>
<keyword evidence="3" id="KW-0378">Hydrolase</keyword>
<organism evidence="3 4">
    <name type="scientific">Nocardioides glacieisoli</name>
    <dbReference type="NCBI Taxonomy" id="1168730"/>
    <lineage>
        <taxon>Bacteria</taxon>
        <taxon>Bacillati</taxon>
        <taxon>Actinomycetota</taxon>
        <taxon>Actinomycetes</taxon>
        <taxon>Propionibacteriales</taxon>
        <taxon>Nocardioidaceae</taxon>
        <taxon>Nocardioides</taxon>
    </lineage>
</organism>
<dbReference type="InterPro" id="IPR001466">
    <property type="entry name" value="Beta-lactam-related"/>
</dbReference>
<dbReference type="PANTHER" id="PTHR43283">
    <property type="entry name" value="BETA-LACTAMASE-RELATED"/>
    <property type="match status" value="1"/>
</dbReference>
<evidence type="ECO:0000259" key="2">
    <source>
        <dbReference type="Pfam" id="PF00144"/>
    </source>
</evidence>
<dbReference type="PANTHER" id="PTHR43283:SF7">
    <property type="entry name" value="BETA-LACTAMASE-RELATED DOMAIN-CONTAINING PROTEIN"/>
    <property type="match status" value="1"/>
</dbReference>
<dbReference type="Gene3D" id="3.40.710.10">
    <property type="entry name" value="DD-peptidase/beta-lactamase superfamily"/>
    <property type="match status" value="1"/>
</dbReference>
<dbReference type="InterPro" id="IPR012338">
    <property type="entry name" value="Beta-lactam/transpept-like"/>
</dbReference>
<dbReference type="SUPFAM" id="SSF56601">
    <property type="entry name" value="beta-lactamase/transpeptidase-like"/>
    <property type="match status" value="1"/>
</dbReference>
<proteinExistence type="predicted"/>
<dbReference type="GO" id="GO:0016787">
    <property type="term" value="F:hydrolase activity"/>
    <property type="evidence" value="ECO:0007669"/>
    <property type="project" value="UniProtKB-KW"/>
</dbReference>
<dbReference type="EMBL" id="SDWS01000001">
    <property type="protein sequence ID" value="RYB96507.1"/>
    <property type="molecule type" value="Genomic_DNA"/>
</dbReference>
<evidence type="ECO:0000313" key="4">
    <source>
        <dbReference type="Proteomes" id="UP000291838"/>
    </source>
</evidence>
<comment type="caution">
    <text evidence="3">The sequence shown here is derived from an EMBL/GenBank/DDBJ whole genome shotgun (WGS) entry which is preliminary data.</text>
</comment>
<dbReference type="AlphaFoldDB" id="A0A4Q2S4A7"/>
<protein>
    <submittedName>
        <fullName evidence="3">Class C beta-lactamase-related serine hydrolase</fullName>
    </submittedName>
</protein>
<name>A0A4Q2S4A7_9ACTN</name>
<dbReference type="Proteomes" id="UP000291838">
    <property type="component" value="Unassembled WGS sequence"/>
</dbReference>
<reference evidence="3 4" key="1">
    <citation type="submission" date="2019-01" db="EMBL/GenBank/DDBJ databases">
        <title>Novel species of Nocardioides.</title>
        <authorList>
            <person name="Liu Q."/>
            <person name="Xin Y.-H."/>
        </authorList>
    </citation>
    <scope>NUCLEOTIDE SEQUENCE [LARGE SCALE GENOMIC DNA]</scope>
    <source>
        <strain evidence="3 4">HLT3-15</strain>
    </source>
</reference>
<sequence length="388" mass="41629">MVGFTDADPRTAVGSPIMRLPRSAALLVALLTISPIAGAASATPALDRARTVDGWTVASPSSLGLRATAINRGAAEARRLGSTCFAVVRNGKVAGEWNWKQQRDTPREVFSITKSVTSTLVGIAIRDGDLRLDDRVSRYVPQWRGTPSESVTVRNLISNDSGRFWSLQSDYGDLLRARSRTTYAIGLSQQHAPGSAWAYNNAAIQVLEAVLEKATGMRVARFARERLFEPLGMTHTSFITDRSDDAAVFYGLQTTCLDLARFGHLYLGRGTVEGRRILAPSFVERAVGRSSTVHNAAYGYLWWLNRPGLLRGATDAVDAQGQPVEQVTGQLAPEAPVEVFAALGFGGQVLLVDPTTRTMVVRIGAPAQVGAESYGFGKAAAVLAAAVR</sequence>
<keyword evidence="1" id="KW-0732">Signal</keyword>
<feature type="domain" description="Beta-lactamase-related" evidence="2">
    <location>
        <begin position="77"/>
        <end position="361"/>
    </location>
</feature>
<gene>
    <name evidence="3" type="ORF">EUA06_02750</name>
</gene>
<dbReference type="Pfam" id="PF00144">
    <property type="entry name" value="Beta-lactamase"/>
    <property type="match status" value="1"/>
</dbReference>
<feature type="signal peptide" evidence="1">
    <location>
        <begin position="1"/>
        <end position="39"/>
    </location>
</feature>
<accession>A0A4Q2S4A7</accession>